<dbReference type="CDD" id="cd03214">
    <property type="entry name" value="ABC_Iron-Siderophores_B12_Hemin"/>
    <property type="match status" value="1"/>
</dbReference>
<dbReference type="OrthoDB" id="9799337at2"/>
<dbReference type="SMART" id="SM00382">
    <property type="entry name" value="AAA"/>
    <property type="match status" value="1"/>
</dbReference>
<dbReference type="STRING" id="573413.Spirs_3835"/>
<dbReference type="HOGENOM" id="CLU_000604_1_11_12"/>
<keyword evidence="2" id="KW-0547">Nucleotide-binding</keyword>
<dbReference type="Proteomes" id="UP000002318">
    <property type="component" value="Chromosome"/>
</dbReference>
<evidence type="ECO:0000313" key="5">
    <source>
        <dbReference type="EMBL" id="ADK82921.1"/>
    </source>
</evidence>
<organism evidence="5 6">
    <name type="scientific">Sediminispirochaeta smaragdinae (strain DSM 11293 / JCM 15392 / SEBR 4228)</name>
    <name type="common">Spirochaeta smaragdinae</name>
    <dbReference type="NCBI Taxonomy" id="573413"/>
    <lineage>
        <taxon>Bacteria</taxon>
        <taxon>Pseudomonadati</taxon>
        <taxon>Spirochaetota</taxon>
        <taxon>Spirochaetia</taxon>
        <taxon>Spirochaetales</taxon>
        <taxon>Spirochaetaceae</taxon>
        <taxon>Sediminispirochaeta</taxon>
    </lineage>
</organism>
<protein>
    <submittedName>
        <fullName evidence="5">ABC transporter related protein</fullName>
    </submittedName>
</protein>
<sequence>MSPKLGLYKGRFDYGHRTIFEDLNFEIDKGDILCLLGANGCGKTTLLRCLRGFLPLRSGSCRIDGTEISIMRTSSLAQKIGFVFQDNGAPFPYPVIEVVKMGRAPHLKMFSSPGAHDTAIAEQALETVGIPHLRDREFTHISGGERQLVAIARTIAQGPDVILMDEPTSALDFRNQTLVLQVIDKLARAGLTIILTTHYPNHPLLHACKVAMMNNGNFIAFGSAESVITESNLRRTYGIDVQILTSQCHEGEAPVRFCVPRQDGET</sequence>
<dbReference type="SUPFAM" id="SSF52540">
    <property type="entry name" value="P-loop containing nucleoside triphosphate hydrolases"/>
    <property type="match status" value="1"/>
</dbReference>
<dbReference type="Gene3D" id="3.40.50.300">
    <property type="entry name" value="P-loop containing nucleotide triphosphate hydrolases"/>
    <property type="match status" value="1"/>
</dbReference>
<keyword evidence="3" id="KW-0067">ATP-binding</keyword>
<dbReference type="EMBL" id="CP002116">
    <property type="protein sequence ID" value="ADK82921.1"/>
    <property type="molecule type" value="Genomic_DNA"/>
</dbReference>
<dbReference type="InterPro" id="IPR050153">
    <property type="entry name" value="Metal_Ion_Import_ABC"/>
</dbReference>
<keyword evidence="1" id="KW-0813">Transport</keyword>
<dbReference type="InterPro" id="IPR027417">
    <property type="entry name" value="P-loop_NTPase"/>
</dbReference>
<dbReference type="GO" id="GO:0016887">
    <property type="term" value="F:ATP hydrolysis activity"/>
    <property type="evidence" value="ECO:0007669"/>
    <property type="project" value="InterPro"/>
</dbReference>
<dbReference type="PANTHER" id="PTHR42734:SF19">
    <property type="entry name" value="IRON COMPOUNDS ABC TRANSPORTER, ATP-BINDING PROTEIN"/>
    <property type="match status" value="1"/>
</dbReference>
<reference evidence="5 6" key="1">
    <citation type="journal article" date="2010" name="Stand. Genomic Sci.">
        <title>Complete genome sequence of Spirochaeta smaragdinae type strain (SEBR 4228).</title>
        <authorList>
            <person name="Mavromatis K."/>
            <person name="Yasawong M."/>
            <person name="Chertkov O."/>
            <person name="Lapidus A."/>
            <person name="Lucas S."/>
            <person name="Nolan M."/>
            <person name="Del Rio T.G."/>
            <person name="Tice H."/>
            <person name="Cheng J.F."/>
            <person name="Pitluck S."/>
            <person name="Liolios K."/>
            <person name="Ivanova N."/>
            <person name="Tapia R."/>
            <person name="Han C."/>
            <person name="Bruce D."/>
            <person name="Goodwin L."/>
            <person name="Pati A."/>
            <person name="Chen A."/>
            <person name="Palaniappan K."/>
            <person name="Land M."/>
            <person name="Hauser L."/>
            <person name="Chang Y.J."/>
            <person name="Jeffries C.D."/>
            <person name="Detter J.C."/>
            <person name="Rohde M."/>
            <person name="Brambilla E."/>
            <person name="Spring S."/>
            <person name="Goker M."/>
            <person name="Sikorski J."/>
            <person name="Woyke T."/>
            <person name="Bristow J."/>
            <person name="Eisen J.A."/>
            <person name="Markowitz V."/>
            <person name="Hugenholtz P."/>
            <person name="Klenk H.P."/>
            <person name="Kyrpides N.C."/>
        </authorList>
    </citation>
    <scope>NUCLEOTIDE SEQUENCE [LARGE SCALE GENOMIC DNA]</scope>
    <source>
        <strain evidence="6">DSM 11293 / JCM 15392 / SEBR 4228</strain>
    </source>
</reference>
<evidence type="ECO:0000256" key="1">
    <source>
        <dbReference type="ARBA" id="ARBA00022448"/>
    </source>
</evidence>
<dbReference type="AlphaFoldDB" id="E1R866"/>
<evidence type="ECO:0000256" key="3">
    <source>
        <dbReference type="ARBA" id="ARBA00022840"/>
    </source>
</evidence>
<dbReference type="FunFam" id="3.40.50.300:FF:000134">
    <property type="entry name" value="Iron-enterobactin ABC transporter ATP-binding protein"/>
    <property type="match status" value="1"/>
</dbReference>
<dbReference type="PROSITE" id="PS50893">
    <property type="entry name" value="ABC_TRANSPORTER_2"/>
    <property type="match status" value="1"/>
</dbReference>
<dbReference type="InterPro" id="IPR003439">
    <property type="entry name" value="ABC_transporter-like_ATP-bd"/>
</dbReference>
<evidence type="ECO:0000313" key="6">
    <source>
        <dbReference type="Proteomes" id="UP000002318"/>
    </source>
</evidence>
<name>E1R866_SEDSS</name>
<proteinExistence type="predicted"/>
<evidence type="ECO:0000256" key="2">
    <source>
        <dbReference type="ARBA" id="ARBA00022741"/>
    </source>
</evidence>
<dbReference type="GO" id="GO:0005524">
    <property type="term" value="F:ATP binding"/>
    <property type="evidence" value="ECO:0007669"/>
    <property type="project" value="UniProtKB-KW"/>
</dbReference>
<dbReference type="KEGG" id="ssm:Spirs_3835"/>
<gene>
    <name evidence="5" type="ordered locus">Spirs_3835</name>
</gene>
<dbReference type="eggNOG" id="COG1120">
    <property type="taxonomic scope" value="Bacteria"/>
</dbReference>
<dbReference type="InterPro" id="IPR003593">
    <property type="entry name" value="AAA+_ATPase"/>
</dbReference>
<evidence type="ECO:0000259" key="4">
    <source>
        <dbReference type="PROSITE" id="PS50893"/>
    </source>
</evidence>
<keyword evidence="6" id="KW-1185">Reference proteome</keyword>
<dbReference type="Pfam" id="PF00005">
    <property type="entry name" value="ABC_tran"/>
    <property type="match status" value="1"/>
</dbReference>
<dbReference type="RefSeq" id="WP_013256380.1">
    <property type="nucleotide sequence ID" value="NC_014364.1"/>
</dbReference>
<dbReference type="InterPro" id="IPR017871">
    <property type="entry name" value="ABC_transporter-like_CS"/>
</dbReference>
<dbReference type="PROSITE" id="PS00211">
    <property type="entry name" value="ABC_TRANSPORTER_1"/>
    <property type="match status" value="1"/>
</dbReference>
<feature type="domain" description="ABC transporter" evidence="4">
    <location>
        <begin position="5"/>
        <end position="240"/>
    </location>
</feature>
<dbReference type="PANTHER" id="PTHR42734">
    <property type="entry name" value="METAL TRANSPORT SYSTEM ATP-BINDING PROTEIN TM_0124-RELATED"/>
    <property type="match status" value="1"/>
</dbReference>
<accession>E1R866</accession>